<evidence type="ECO:0000256" key="4">
    <source>
        <dbReference type="ARBA" id="ARBA00034427"/>
    </source>
</evidence>
<comment type="similarity">
    <text evidence="1">Belongs to the POA1 family.</text>
</comment>
<evidence type="ECO:0000313" key="6">
    <source>
        <dbReference type="EMBL" id="CAG8573371.1"/>
    </source>
</evidence>
<dbReference type="InterPro" id="IPR002589">
    <property type="entry name" value="Macro_dom"/>
</dbReference>
<dbReference type="PANTHER" id="PTHR12521:SF0">
    <property type="entry name" value="ADP-RIBOSE GLYCOHYDROLASE OARD1"/>
    <property type="match status" value="1"/>
</dbReference>
<evidence type="ECO:0000256" key="1">
    <source>
        <dbReference type="ARBA" id="ARBA00006575"/>
    </source>
</evidence>
<feature type="domain" description="Macro" evidence="5">
    <location>
        <begin position="1"/>
        <end position="148"/>
    </location>
</feature>
<dbReference type="AlphaFoldDB" id="A0A9N9BR55"/>
<evidence type="ECO:0000313" key="7">
    <source>
        <dbReference type="Proteomes" id="UP000789508"/>
    </source>
</evidence>
<keyword evidence="7" id="KW-1185">Reference proteome</keyword>
<proteinExistence type="inferred from homology"/>
<evidence type="ECO:0000256" key="3">
    <source>
        <dbReference type="ARBA" id="ARBA00019744"/>
    </source>
</evidence>
<dbReference type="Pfam" id="PF01661">
    <property type="entry name" value="Macro"/>
    <property type="match status" value="1"/>
</dbReference>
<gene>
    <name evidence="6" type="ORF">ALEPTO_LOCUS6919</name>
</gene>
<dbReference type="InterPro" id="IPR050892">
    <property type="entry name" value="ADP-ribose_metab_enzymes"/>
</dbReference>
<accession>A0A9N9BR55</accession>
<sequence>MESSNTFKFTEIQGDLFTDSPPGDSLAHCISEDLRMGKGIADIFKKKFQGLQELKEQNKKVGQIAYLERDGRYIFYVITKEKYFQKPSKANFERALNELRVMCEEMDVRNLSMPRIGTGLDKLPLEYVHDVIKATFQGTNMRILMYYL</sequence>
<dbReference type="EC" id="3.1.3.84" evidence="2"/>
<comment type="catalytic activity">
    <reaction evidence="4">
        <text>ADP-alpha-D-ribose 1''-phosphate + H2O = ADP-D-ribose + phosphate</text>
        <dbReference type="Rhea" id="RHEA:25029"/>
        <dbReference type="ChEBI" id="CHEBI:15377"/>
        <dbReference type="ChEBI" id="CHEBI:43474"/>
        <dbReference type="ChEBI" id="CHEBI:57967"/>
        <dbReference type="ChEBI" id="CHEBI:58753"/>
        <dbReference type="EC" id="3.1.3.84"/>
    </reaction>
</comment>
<dbReference type="EMBL" id="CAJVPS010002653">
    <property type="protein sequence ID" value="CAG8573371.1"/>
    <property type="molecule type" value="Genomic_DNA"/>
</dbReference>
<dbReference type="SMART" id="SM00506">
    <property type="entry name" value="A1pp"/>
    <property type="match status" value="1"/>
</dbReference>
<dbReference type="OrthoDB" id="2155246at2759"/>
<dbReference type="CDD" id="cd02901">
    <property type="entry name" value="Macro_Poa1p-like"/>
    <property type="match status" value="1"/>
</dbReference>
<reference evidence="6" key="1">
    <citation type="submission" date="2021-06" db="EMBL/GenBank/DDBJ databases">
        <authorList>
            <person name="Kallberg Y."/>
            <person name="Tangrot J."/>
            <person name="Rosling A."/>
        </authorList>
    </citation>
    <scope>NUCLEOTIDE SEQUENCE</scope>
    <source>
        <strain evidence="6">FL130A</strain>
    </source>
</reference>
<name>A0A9N9BR55_9GLOM</name>
<dbReference type="SUPFAM" id="SSF52949">
    <property type="entry name" value="Macro domain-like"/>
    <property type="match status" value="1"/>
</dbReference>
<evidence type="ECO:0000256" key="2">
    <source>
        <dbReference type="ARBA" id="ARBA00012983"/>
    </source>
</evidence>
<protein>
    <recommendedName>
        <fullName evidence="3">ADP-ribose 1''-phosphate phosphatase</fullName>
        <ecNumber evidence="2">3.1.3.84</ecNumber>
    </recommendedName>
</protein>
<dbReference type="GO" id="GO:0140291">
    <property type="term" value="P:peptidyl-glutamate ADP-deribosylation"/>
    <property type="evidence" value="ECO:0007669"/>
    <property type="project" value="TreeGrafter"/>
</dbReference>
<dbReference type="PROSITE" id="PS51154">
    <property type="entry name" value="MACRO"/>
    <property type="match status" value="1"/>
</dbReference>
<organism evidence="6 7">
    <name type="scientific">Ambispora leptoticha</name>
    <dbReference type="NCBI Taxonomy" id="144679"/>
    <lineage>
        <taxon>Eukaryota</taxon>
        <taxon>Fungi</taxon>
        <taxon>Fungi incertae sedis</taxon>
        <taxon>Mucoromycota</taxon>
        <taxon>Glomeromycotina</taxon>
        <taxon>Glomeromycetes</taxon>
        <taxon>Archaeosporales</taxon>
        <taxon>Ambisporaceae</taxon>
        <taxon>Ambispora</taxon>
    </lineage>
</organism>
<evidence type="ECO:0000259" key="5">
    <source>
        <dbReference type="PROSITE" id="PS51154"/>
    </source>
</evidence>
<dbReference type="InterPro" id="IPR043472">
    <property type="entry name" value="Macro_dom-like"/>
</dbReference>
<comment type="caution">
    <text evidence="6">The sequence shown here is derived from an EMBL/GenBank/DDBJ whole genome shotgun (WGS) entry which is preliminary data.</text>
</comment>
<dbReference type="PANTHER" id="PTHR12521">
    <property type="entry name" value="PROTEIN C6ORF130"/>
    <property type="match status" value="1"/>
</dbReference>
<dbReference type="Proteomes" id="UP000789508">
    <property type="component" value="Unassembled WGS sequence"/>
</dbReference>
<dbReference type="Gene3D" id="3.40.220.10">
    <property type="entry name" value="Leucine Aminopeptidase, subunit E, domain 1"/>
    <property type="match status" value="1"/>
</dbReference>